<accession>A0A2C9CHR3</accession>
<protein>
    <submittedName>
        <fullName evidence="1">Uncharacterized protein</fullName>
    </submittedName>
</protein>
<name>A0A2C9CHR3_KUEST</name>
<dbReference type="Proteomes" id="UP000221734">
    <property type="component" value="Chromosome Kuenenia_stuttgartiensis_MBR1"/>
</dbReference>
<dbReference type="RefSeq" id="WP_099326021.1">
    <property type="nucleotide sequence ID" value="NZ_LT934425.1"/>
</dbReference>
<dbReference type="OrthoDB" id="268113at2"/>
<evidence type="ECO:0000313" key="2">
    <source>
        <dbReference type="Proteomes" id="UP000221734"/>
    </source>
</evidence>
<dbReference type="AlphaFoldDB" id="A0A2C9CHR3"/>
<keyword evidence="2" id="KW-1185">Reference proteome</keyword>
<gene>
    <name evidence="1" type="ORF">KSMBR1_2960</name>
</gene>
<organism evidence="1 2">
    <name type="scientific">Kuenenia stuttgartiensis</name>
    <dbReference type="NCBI Taxonomy" id="174633"/>
    <lineage>
        <taxon>Bacteria</taxon>
        <taxon>Pseudomonadati</taxon>
        <taxon>Planctomycetota</taxon>
        <taxon>Candidatus Brocadiia</taxon>
        <taxon>Candidatus Brocadiales</taxon>
        <taxon>Candidatus Brocadiaceae</taxon>
        <taxon>Candidatus Kuenenia</taxon>
    </lineage>
</organism>
<reference evidence="2" key="1">
    <citation type="submission" date="2017-10" db="EMBL/GenBank/DDBJ databases">
        <authorList>
            <person name="Frank J."/>
        </authorList>
    </citation>
    <scope>NUCLEOTIDE SEQUENCE [LARGE SCALE GENOMIC DNA]</scope>
</reference>
<dbReference type="KEGG" id="kst:KSMBR1_2960"/>
<sequence>MKKIVVFVLIINTLFLSHKIASADSPITSTEFYEAYMDVKMVQRAHLQSVLGFEIAEFLSSPENPIDEKAAVINALSWKFEGNNNAEFYMYYLALRYHVPFVQLDTDFLNADEIFCLGYLMAMDNFSHPEDALPILEEAYKTLNNSFTVSMIFALVKSQLFLSMDLCEVWKSVEKVLMNEDLKQDLRTEAKKKVIDYMAGYKEYCQ</sequence>
<proteinExistence type="predicted"/>
<evidence type="ECO:0000313" key="1">
    <source>
        <dbReference type="EMBL" id="SOH05439.1"/>
    </source>
</evidence>
<dbReference type="EMBL" id="LT934425">
    <property type="protein sequence ID" value="SOH05439.1"/>
    <property type="molecule type" value="Genomic_DNA"/>
</dbReference>